<dbReference type="InterPro" id="IPR017439">
    <property type="entry name" value="Amidohydrolase"/>
</dbReference>
<dbReference type="EMBL" id="CP018221">
    <property type="protein sequence ID" value="API61068.1"/>
    <property type="molecule type" value="Genomic_DNA"/>
</dbReference>
<comment type="cofactor">
    <cofactor evidence="2">
        <name>Mn(2+)</name>
        <dbReference type="ChEBI" id="CHEBI:29035"/>
    </cofactor>
    <text evidence="2">The Mn(2+) ion enhances activity.</text>
</comment>
<dbReference type="OrthoDB" id="9777385at2"/>
<feature type="binding site" evidence="2">
    <location>
        <position position="167"/>
    </location>
    <ligand>
        <name>Mn(2+)</name>
        <dbReference type="ChEBI" id="CHEBI:29035"/>
        <label>2</label>
    </ligand>
</feature>
<keyword evidence="2" id="KW-0464">Manganese</keyword>
<dbReference type="Pfam" id="PF07687">
    <property type="entry name" value="M20_dimer"/>
    <property type="match status" value="1"/>
</dbReference>
<feature type="binding site" evidence="2">
    <location>
        <position position="194"/>
    </location>
    <ligand>
        <name>Mn(2+)</name>
        <dbReference type="ChEBI" id="CHEBI:29035"/>
        <label>2</label>
    </ligand>
</feature>
<keyword evidence="2" id="KW-0479">Metal-binding</keyword>
<evidence type="ECO:0000256" key="1">
    <source>
        <dbReference type="ARBA" id="ARBA00022801"/>
    </source>
</evidence>
<feature type="binding site" evidence="2">
    <location>
        <position position="409"/>
    </location>
    <ligand>
        <name>Mn(2+)</name>
        <dbReference type="ChEBI" id="CHEBI:29035"/>
        <label>2</label>
    </ligand>
</feature>
<dbReference type="NCBIfam" id="TIGR01891">
    <property type="entry name" value="amidohydrolases"/>
    <property type="match status" value="1"/>
</dbReference>
<feature type="signal peptide" evidence="3">
    <location>
        <begin position="1"/>
        <end position="22"/>
    </location>
</feature>
<dbReference type="RefSeq" id="WP_072598717.1">
    <property type="nucleotide sequence ID" value="NZ_CP018221.1"/>
</dbReference>
<keyword evidence="6" id="KW-1185">Reference proteome</keyword>
<evidence type="ECO:0000313" key="5">
    <source>
        <dbReference type="EMBL" id="API61068.1"/>
    </source>
</evidence>
<dbReference type="PANTHER" id="PTHR11014:SF63">
    <property type="entry name" value="METALLOPEPTIDASE, PUTATIVE (AFU_ORTHOLOGUE AFUA_6G09600)-RELATED"/>
    <property type="match status" value="1"/>
</dbReference>
<dbReference type="Proteomes" id="UP000182063">
    <property type="component" value="Chromosome"/>
</dbReference>
<dbReference type="PIRSF" id="PIRSF005962">
    <property type="entry name" value="Pept_M20D_amidohydro"/>
    <property type="match status" value="1"/>
</dbReference>
<evidence type="ECO:0000256" key="2">
    <source>
        <dbReference type="PIRSR" id="PIRSR005962-1"/>
    </source>
</evidence>
<dbReference type="SUPFAM" id="SSF53187">
    <property type="entry name" value="Zn-dependent exopeptidases"/>
    <property type="match status" value="1"/>
</dbReference>
<evidence type="ECO:0000259" key="4">
    <source>
        <dbReference type="Pfam" id="PF07687"/>
    </source>
</evidence>
<proteinExistence type="predicted"/>
<feature type="binding site" evidence="2">
    <location>
        <position position="131"/>
    </location>
    <ligand>
        <name>Mn(2+)</name>
        <dbReference type="ChEBI" id="CHEBI:29035"/>
        <label>2</label>
    </ligand>
</feature>
<dbReference type="Pfam" id="PF01546">
    <property type="entry name" value="Peptidase_M20"/>
    <property type="match status" value="1"/>
</dbReference>
<dbReference type="AlphaFoldDB" id="A0A1L3ZZL0"/>
<feature type="domain" description="Peptidase M20 dimerisation" evidence="4">
    <location>
        <begin position="212"/>
        <end position="311"/>
    </location>
</feature>
<keyword evidence="1" id="KW-0378">Hydrolase</keyword>
<evidence type="ECO:0000313" key="6">
    <source>
        <dbReference type="Proteomes" id="UP000182063"/>
    </source>
</evidence>
<dbReference type="FunFam" id="3.30.70.360:FF:000001">
    <property type="entry name" value="N-acetyldiaminopimelate deacetylase"/>
    <property type="match status" value="1"/>
</dbReference>
<organism evidence="5 6">
    <name type="scientific">Tardibacter chloracetimidivorans</name>
    <dbReference type="NCBI Taxonomy" id="1921510"/>
    <lineage>
        <taxon>Bacteria</taxon>
        <taxon>Pseudomonadati</taxon>
        <taxon>Pseudomonadota</taxon>
        <taxon>Alphaproteobacteria</taxon>
        <taxon>Sphingomonadales</taxon>
        <taxon>Sphingomonadaceae</taxon>
        <taxon>Tardibacter</taxon>
    </lineage>
</organism>
<protein>
    <submittedName>
        <fullName evidence="5">Peptidase M20</fullName>
    </submittedName>
</protein>
<dbReference type="InterPro" id="IPR011650">
    <property type="entry name" value="Peptidase_M20_dimer"/>
</dbReference>
<reference evidence="6" key="1">
    <citation type="submission" date="2016-11" db="EMBL/GenBank/DDBJ databases">
        <title>Complete Genome Sequence of alachlor-degrading Sphingomonas sp. strain JJ-A5.</title>
        <authorList>
            <person name="Lee H."/>
            <person name="Ka J.-O."/>
        </authorList>
    </citation>
    <scope>NUCLEOTIDE SEQUENCE [LARGE SCALE GENOMIC DNA]</scope>
    <source>
        <strain evidence="6">JJ-A5</strain>
    </source>
</reference>
<dbReference type="GO" id="GO:0050118">
    <property type="term" value="F:N-acetyldiaminopimelate deacetylase activity"/>
    <property type="evidence" value="ECO:0007669"/>
    <property type="project" value="UniProtKB-ARBA"/>
</dbReference>
<dbReference type="GO" id="GO:0019877">
    <property type="term" value="P:diaminopimelate biosynthetic process"/>
    <property type="evidence" value="ECO:0007669"/>
    <property type="project" value="UniProtKB-ARBA"/>
</dbReference>
<dbReference type="PANTHER" id="PTHR11014">
    <property type="entry name" value="PEPTIDASE M20 FAMILY MEMBER"/>
    <property type="match status" value="1"/>
</dbReference>
<dbReference type="Gene3D" id="3.30.70.360">
    <property type="match status" value="1"/>
</dbReference>
<accession>A0A1L3ZZL0</accession>
<feature type="chain" id="PRO_5012521232" evidence="3">
    <location>
        <begin position="23"/>
        <end position="439"/>
    </location>
</feature>
<keyword evidence="3" id="KW-0732">Signal</keyword>
<dbReference type="STRING" id="1921510.BSL82_09890"/>
<evidence type="ECO:0000256" key="3">
    <source>
        <dbReference type="SAM" id="SignalP"/>
    </source>
</evidence>
<dbReference type="SUPFAM" id="SSF55031">
    <property type="entry name" value="Bacterial exopeptidase dimerisation domain"/>
    <property type="match status" value="1"/>
</dbReference>
<sequence>MRVVRNVILAAAMTSMAMPAAADPLADAVRADMPALLALYRDFHRNPELSFQEKQTAARLAAEIRKSGFQVTEGVGGTGVVAVMKNGPGPVLMIRADMDALPVHEQTGLAYASSAKALTPDGLETPVMHACGHDIHMTAWIGTARRLVAMKDRWSGTLVMIGQPAEELGLGAKRMLDDGLFTRFPKPGHVLALHDSASLPAGTIGYSPGYALANVDSVDVTVKGLGGHGSAPHTTRDPIVLASRIVSALQTLVAREIDPQKPGVVTVGSFHAGAKHNIIPDEARLQLTVRSYDEETRKTLLDGIARIVRGEAMAAGIADDRLPEVKLEETPTPSTFNTEPLTGQVAAAFAERFGKDRVKQIPPTMAGEDFGRFYLADRTIQSMIFWVGGVPQDKWDAAGGDARKLPSLHSPYWAPHPEPTIATGVEAMVTAALTVLAKD</sequence>
<feature type="binding site" evidence="2">
    <location>
        <position position="133"/>
    </location>
    <ligand>
        <name>Mn(2+)</name>
        <dbReference type="ChEBI" id="CHEBI:29035"/>
        <label>2</label>
    </ligand>
</feature>
<dbReference type="GO" id="GO:0046872">
    <property type="term" value="F:metal ion binding"/>
    <property type="evidence" value="ECO:0007669"/>
    <property type="project" value="UniProtKB-KW"/>
</dbReference>
<dbReference type="InterPro" id="IPR002933">
    <property type="entry name" value="Peptidase_M20"/>
</dbReference>
<gene>
    <name evidence="5" type="ORF">BSL82_09890</name>
</gene>
<dbReference type="Gene3D" id="3.40.630.10">
    <property type="entry name" value="Zn peptidases"/>
    <property type="match status" value="1"/>
</dbReference>
<dbReference type="KEGG" id="sphj:BSL82_09890"/>
<name>A0A1L3ZZL0_9SPHN</name>
<dbReference type="InterPro" id="IPR036264">
    <property type="entry name" value="Bact_exopeptidase_dim_dom"/>
</dbReference>